<sequence>GRMRFLVPARRARVYGASRHSFITNRISIWKLRVAQPGLARRVVESSSNRIFIWKLRVAQVGSARRASTEIQVE</sequence>
<protein>
    <submittedName>
        <fullName evidence="1">Uncharacterized protein</fullName>
    </submittedName>
</protein>
<feature type="non-terminal residue" evidence="1">
    <location>
        <position position="1"/>
    </location>
</feature>
<dbReference type="EMBL" id="LXQA010100044">
    <property type="protein sequence ID" value="MCI16253.1"/>
    <property type="molecule type" value="Genomic_DNA"/>
</dbReference>
<keyword evidence="2" id="KW-1185">Reference proteome</keyword>
<dbReference type="Proteomes" id="UP000265520">
    <property type="component" value="Unassembled WGS sequence"/>
</dbReference>
<accession>A0A392PVX1</accession>
<evidence type="ECO:0000313" key="1">
    <source>
        <dbReference type="EMBL" id="MCI16253.1"/>
    </source>
</evidence>
<name>A0A392PVX1_9FABA</name>
<comment type="caution">
    <text evidence="1">The sequence shown here is derived from an EMBL/GenBank/DDBJ whole genome shotgun (WGS) entry which is preliminary data.</text>
</comment>
<organism evidence="1 2">
    <name type="scientific">Trifolium medium</name>
    <dbReference type="NCBI Taxonomy" id="97028"/>
    <lineage>
        <taxon>Eukaryota</taxon>
        <taxon>Viridiplantae</taxon>
        <taxon>Streptophyta</taxon>
        <taxon>Embryophyta</taxon>
        <taxon>Tracheophyta</taxon>
        <taxon>Spermatophyta</taxon>
        <taxon>Magnoliopsida</taxon>
        <taxon>eudicotyledons</taxon>
        <taxon>Gunneridae</taxon>
        <taxon>Pentapetalae</taxon>
        <taxon>rosids</taxon>
        <taxon>fabids</taxon>
        <taxon>Fabales</taxon>
        <taxon>Fabaceae</taxon>
        <taxon>Papilionoideae</taxon>
        <taxon>50 kb inversion clade</taxon>
        <taxon>NPAAA clade</taxon>
        <taxon>Hologalegina</taxon>
        <taxon>IRL clade</taxon>
        <taxon>Trifolieae</taxon>
        <taxon>Trifolium</taxon>
    </lineage>
</organism>
<evidence type="ECO:0000313" key="2">
    <source>
        <dbReference type="Proteomes" id="UP000265520"/>
    </source>
</evidence>
<reference evidence="1 2" key="1">
    <citation type="journal article" date="2018" name="Front. Plant Sci.">
        <title>Red Clover (Trifolium pratense) and Zigzag Clover (T. medium) - A Picture of Genomic Similarities and Differences.</title>
        <authorList>
            <person name="Dluhosova J."/>
            <person name="Istvanek J."/>
            <person name="Nedelnik J."/>
            <person name="Repkova J."/>
        </authorList>
    </citation>
    <scope>NUCLEOTIDE SEQUENCE [LARGE SCALE GENOMIC DNA]</scope>
    <source>
        <strain evidence="2">cv. 10/8</strain>
        <tissue evidence="1">Leaf</tissue>
    </source>
</reference>
<dbReference type="AlphaFoldDB" id="A0A392PVX1"/>
<proteinExistence type="predicted"/>